<dbReference type="PANTHER" id="PTHR43581:SF2">
    <property type="entry name" value="EXCINUCLEASE ATPASE SUBUNIT"/>
    <property type="match status" value="1"/>
</dbReference>
<dbReference type="AlphaFoldDB" id="A0A078MFR5"/>
<evidence type="ECO:0000259" key="2">
    <source>
        <dbReference type="Pfam" id="PF13476"/>
    </source>
</evidence>
<dbReference type="CDD" id="cd00267">
    <property type="entry name" value="ABC_ATPase"/>
    <property type="match status" value="1"/>
</dbReference>
<dbReference type="PATRIC" id="fig|1461583.4.peg.1825"/>
<dbReference type="InterPro" id="IPR003959">
    <property type="entry name" value="ATPase_AAA_core"/>
</dbReference>
<dbReference type="GO" id="GO:0005524">
    <property type="term" value="F:ATP binding"/>
    <property type="evidence" value="ECO:0007669"/>
    <property type="project" value="InterPro"/>
</dbReference>
<protein>
    <submittedName>
        <fullName evidence="3">DNA replication and repair protein RecF</fullName>
    </submittedName>
</protein>
<accession>A0A078MFR5</accession>
<evidence type="ECO:0000313" key="3">
    <source>
        <dbReference type="EMBL" id="CEA04252.1"/>
    </source>
</evidence>
<evidence type="ECO:0000259" key="1">
    <source>
        <dbReference type="Pfam" id="PF13304"/>
    </source>
</evidence>
<dbReference type="InterPro" id="IPR051396">
    <property type="entry name" value="Bact_Antivir_Def_Nuclease"/>
</dbReference>
<dbReference type="GO" id="GO:0016887">
    <property type="term" value="F:ATP hydrolysis activity"/>
    <property type="evidence" value="ECO:0007669"/>
    <property type="project" value="InterPro"/>
</dbReference>
<sequence>MSIKSAHIQNFTVFENLEVEFSKGINVVIGTNGTGKTHILKAMYGICEGINNSNEVYDLSQLYFSVNPVELIRTRENPSIKTFIKLKFEKDNDATFNIIMHEGKKLAADGVSYNLTDFKTKSIFIPAKEMLSHSKGFLALYNKYKIPFDKTYIDIIVNAELPEARETSDLNNTLLATISNVIGGKVLHENGTFYIVKNNGNKIEFPIEAEGLRKFGLLWKLIKNGLLEEGTVLFWDEPEANINPELMPILVELMLELERKGVQLFIATHSYNLAKYLEIKRTSTEQVLFHHLHQTEQGVKVESDHYFGQLDDNPIIEADAKLLDEVIEGNFDD</sequence>
<dbReference type="InterPro" id="IPR038729">
    <property type="entry name" value="Rad50/SbcC_AAA"/>
</dbReference>
<dbReference type="EMBL" id="LN483075">
    <property type="protein sequence ID" value="CEA04252.1"/>
    <property type="molecule type" value="Genomic_DNA"/>
</dbReference>
<dbReference type="SUPFAM" id="SSF52540">
    <property type="entry name" value="P-loop containing nucleoside triphosphate hydrolases"/>
    <property type="match status" value="1"/>
</dbReference>
<feature type="domain" description="ATPase AAA-type core" evidence="1">
    <location>
        <begin position="171"/>
        <end position="273"/>
    </location>
</feature>
<organism evidence="3">
    <name type="scientific">Metalysinibacillus saudimassiliensis</name>
    <dbReference type="NCBI Taxonomy" id="1461583"/>
    <lineage>
        <taxon>Bacteria</taxon>
        <taxon>Bacillati</taxon>
        <taxon>Bacillota</taxon>
        <taxon>Bacilli</taxon>
        <taxon>Bacillales</taxon>
        <taxon>Caryophanaceae</taxon>
        <taxon>Metalysinibacillus</taxon>
    </lineage>
</organism>
<reference evidence="3" key="1">
    <citation type="submission" date="2014-07" db="EMBL/GenBank/DDBJ databases">
        <authorList>
            <person name="Urmite Genomes Urmite Genomes"/>
        </authorList>
    </citation>
    <scope>NUCLEOTIDE SEQUENCE</scope>
    <source>
        <strain evidence="3">13S34_air</strain>
    </source>
</reference>
<proteinExistence type="predicted"/>
<feature type="domain" description="Rad50/SbcC-type AAA" evidence="2">
    <location>
        <begin position="7"/>
        <end position="123"/>
    </location>
</feature>
<dbReference type="Gene3D" id="3.40.50.300">
    <property type="entry name" value="P-loop containing nucleotide triphosphate hydrolases"/>
    <property type="match status" value="1"/>
</dbReference>
<dbReference type="GO" id="GO:0006302">
    <property type="term" value="P:double-strand break repair"/>
    <property type="evidence" value="ECO:0007669"/>
    <property type="project" value="InterPro"/>
</dbReference>
<dbReference type="PANTHER" id="PTHR43581">
    <property type="entry name" value="ATP/GTP PHOSPHATASE"/>
    <property type="match status" value="1"/>
</dbReference>
<dbReference type="Pfam" id="PF13476">
    <property type="entry name" value="AAA_23"/>
    <property type="match status" value="1"/>
</dbReference>
<dbReference type="HOGENOM" id="CLU_045089_0_0_9"/>
<name>A0A078MFR5_9BACL</name>
<dbReference type="InterPro" id="IPR027417">
    <property type="entry name" value="P-loop_NTPase"/>
</dbReference>
<dbReference type="Pfam" id="PF13304">
    <property type="entry name" value="AAA_21"/>
    <property type="match status" value="1"/>
</dbReference>
<gene>
    <name evidence="3" type="primary">recF_3</name>
    <name evidence="3" type="ORF">BN1050_01903</name>
</gene>